<sequence>MRMNSLSGHKLVRRHDLLKQENAEVLRSHPNYGLF</sequence>
<dbReference type="AlphaFoldDB" id="A0A1H8WGS4"/>
<keyword evidence="2" id="KW-1185">Reference proteome</keyword>
<organism evidence="1 2">
    <name type="scientific">Salinihabitans flavidus</name>
    <dbReference type="NCBI Taxonomy" id="569882"/>
    <lineage>
        <taxon>Bacteria</taxon>
        <taxon>Pseudomonadati</taxon>
        <taxon>Pseudomonadota</taxon>
        <taxon>Alphaproteobacteria</taxon>
        <taxon>Rhodobacterales</taxon>
        <taxon>Roseobacteraceae</taxon>
        <taxon>Salinihabitans</taxon>
    </lineage>
</organism>
<gene>
    <name evidence="1" type="ORF">SAMN04490248_1624</name>
</gene>
<accession>A0A1H8WGS4</accession>
<evidence type="ECO:0000313" key="2">
    <source>
        <dbReference type="Proteomes" id="UP000198893"/>
    </source>
</evidence>
<dbReference type="Proteomes" id="UP000198893">
    <property type="component" value="Unassembled WGS sequence"/>
</dbReference>
<reference evidence="1 2" key="1">
    <citation type="submission" date="2016-10" db="EMBL/GenBank/DDBJ databases">
        <authorList>
            <person name="de Groot N.N."/>
        </authorList>
    </citation>
    <scope>NUCLEOTIDE SEQUENCE [LARGE SCALE GENOMIC DNA]</scope>
    <source>
        <strain evidence="1 2">DSM 27842</strain>
    </source>
</reference>
<proteinExistence type="predicted"/>
<evidence type="ECO:0000313" key="1">
    <source>
        <dbReference type="EMBL" id="SEP26850.1"/>
    </source>
</evidence>
<protein>
    <submittedName>
        <fullName evidence="1">Uncharacterized protein</fullName>
    </submittedName>
</protein>
<dbReference type="EMBL" id="FODS01000062">
    <property type="protein sequence ID" value="SEP26850.1"/>
    <property type="molecule type" value="Genomic_DNA"/>
</dbReference>
<name>A0A1H8WGS4_9RHOB</name>